<feature type="domain" description="RNA polymerase N-terminal" evidence="17">
    <location>
        <begin position="300"/>
        <end position="622"/>
    </location>
</feature>
<feature type="compositionally biased region" description="Acidic residues" evidence="16">
    <location>
        <begin position="1414"/>
        <end position="1426"/>
    </location>
</feature>
<dbReference type="FunFam" id="1.10.274.100:FF:000012">
    <property type="entry name" value="DNA-directed RNA polymerase subunit"/>
    <property type="match status" value="1"/>
</dbReference>
<dbReference type="GO" id="GO:0005736">
    <property type="term" value="C:RNA polymerase I complex"/>
    <property type="evidence" value="ECO:0007669"/>
    <property type="project" value="TreeGrafter"/>
</dbReference>
<evidence type="ECO:0000256" key="2">
    <source>
        <dbReference type="ARBA" id="ARBA00006460"/>
    </source>
</evidence>
<sequence length="1545" mass="174810">MAMKHTDPKSVTFSLFTAEEIRKLSVVKVCTPLAFNLVGHPLPGGLYDPALGPFSEYCDPCRTCYKNFFNCPGHMGHIELPLPVVNPMFYRHIYILLKLSCLNCHIMQIPGYMKHLLITQLSLLQAGYLSEAQEAESLVSYSLSSHINADDASAQESFNLLVKQKLDDFQKTVVSCSVPICIKSEVFTKSVESLKNKLLEAVVKYVSETKTCRSCEKPMKKLTFFQNKLMTSVTKVETSSKFSSASQDPILQNAKSKSAITTIMPNEQRDHLRKLWPENCDFITAILPVLKTSSLQYPTDIFFMDLVSVPPPKTRPVNYVDNKMMEHAQTEVYKRILQDNMVLRNVIKLVQDGNTEDLTEEGKTVVGEARGNSPLEKFHFLWQQIQGHVDHLMDNNINQNIKSGKNVIEKKQGVIRMNMMGKRVNFAARSVITPDPNLNIDEVGVPQPFATALTYPSPVTTWNVGELREMITNGPTTYPGAVMVENYDGSKIKIPAHSKTQRESIAKRLLTHTEDRDSKGIKVVSQPTLSLLRADSHNYSIMAHTARILQGEKTLRLHYANCKAYNADFDGDEMNAHFPQSELGRSEAYNLLNVNCQYVVPKDGTPLSGLIQDHVISGVRLSLRGVFFDREGYQQLVYQGLSNKRGDIELLPPAILKPARLWSGKQVLSTIILNTIPTGKYPINLTGTAKISSKAWEVEKARPWKAGGTPFSEPNTMTEAEVIIRQGELLCGVLDKTHFGATPYGLVHCLYELYGGACSSRILSSFSKLFTFYLQRCGFTLGIEDILILDGAEQKRVEHILASRKVGDELVMSALELDESQAHKLKDEMERVYRTGVKGRAIIDRAYKTSLDTFTNNINTACLPTGLLRKFPDNNLQLMIQSGAKGSTVNAMQISCLLGQIELEGKRPPLHEIEQVPAELRPRRHDAARRRVHRRALPHGNTAAGVLLPLHGRQRGQYLYYDLVVKVPGTSRVLLEAVGLEQGQLSLGLIDTAVKTSRSGYLQRCLIKHLEGLVVHYDQTVRDSDGTVVQFCYGEDGRDVLKSQFFKKERIPFLAENCKAIIENKSTMAKLDDKETMENISYRQKEIYEWSKINGHILQKRWLKPFVRFSADMKNSISPKRLRKFVKQTGRSKASRSLCKAWRGLDAEEKNRCWLDSYKLNEKWKHCPDPVTADFRSDCDYGALTEHLEGLMADYKKSKDWDTLHRMISLKSMLSLTPPGEPVGLLAAQSIGEPSTQMTLNTFHFAGRGDMNVTLGIPRLREILMMASKTIKTPSMDIPFRTDVPNIHREANKLRRKLTRVSVASVLEYAAIMDYIQLQPQRQRMYTIKLQFLPYQAYRSDFFVKPANILKYVEKKFFARVLAEMKKRLKFRDTMLHTEARRSAKEAAEEETQLDDPDEPQKEAKSTGAGEDHESSDEESEADDADATLSRTRSKHNEGQGYEDPEEEEESFIEVEIRCQNVVGAHPNFQNYKYDSENELWCEITFGLPLTSKKLDLSTLLKDVAEKSIVWEVPLIRRAFTYENPDTHLLTLKTDGINIQVKDLT</sequence>
<dbReference type="EC" id="2.7.7.6" evidence="15"/>
<evidence type="ECO:0000256" key="12">
    <source>
        <dbReference type="ARBA" id="ARBA00023242"/>
    </source>
</evidence>
<dbReference type="PANTHER" id="PTHR19376:SF11">
    <property type="entry name" value="DNA-DIRECTED RNA POLYMERASE I SUBUNIT RPA1"/>
    <property type="match status" value="1"/>
</dbReference>
<keyword evidence="6 15" id="KW-0808">Transferase</keyword>
<evidence type="ECO:0000313" key="18">
    <source>
        <dbReference type="EMBL" id="CAD7199685.1"/>
    </source>
</evidence>
<keyword evidence="11 15" id="KW-0804">Transcription</keyword>
<evidence type="ECO:0000256" key="8">
    <source>
        <dbReference type="ARBA" id="ARBA00022723"/>
    </source>
</evidence>
<evidence type="ECO:0000256" key="5">
    <source>
        <dbReference type="ARBA" id="ARBA00022553"/>
    </source>
</evidence>
<keyword evidence="5" id="KW-0597">Phosphoprotein</keyword>
<dbReference type="InterPro" id="IPR006592">
    <property type="entry name" value="RNA_pol_N"/>
</dbReference>
<dbReference type="Gene3D" id="3.30.70.2850">
    <property type="match status" value="1"/>
</dbReference>
<feature type="compositionally biased region" description="Acidic residues" evidence="16">
    <location>
        <begin position="1441"/>
        <end position="1451"/>
    </location>
</feature>
<dbReference type="CDD" id="cd01435">
    <property type="entry name" value="RNAP_I_RPA1_N"/>
    <property type="match status" value="1"/>
</dbReference>
<keyword evidence="9" id="KW-0862">Zinc</keyword>
<reference evidence="18" key="1">
    <citation type="submission" date="2020-11" db="EMBL/GenBank/DDBJ databases">
        <authorList>
            <person name="Tran Van P."/>
        </authorList>
    </citation>
    <scope>NUCLEOTIDE SEQUENCE</scope>
</reference>
<comment type="similarity">
    <text evidence="2 15">Belongs to the RNA polymerase beta' chain family.</text>
</comment>
<evidence type="ECO:0000256" key="9">
    <source>
        <dbReference type="ARBA" id="ARBA00022833"/>
    </source>
</evidence>
<dbReference type="Gene3D" id="3.30.1490.180">
    <property type="entry name" value="RNA polymerase ii"/>
    <property type="match status" value="1"/>
</dbReference>
<keyword evidence="10" id="KW-0460">Magnesium</keyword>
<evidence type="ECO:0000256" key="15">
    <source>
        <dbReference type="RuleBase" id="RU004279"/>
    </source>
</evidence>
<evidence type="ECO:0000256" key="10">
    <source>
        <dbReference type="ARBA" id="ARBA00022842"/>
    </source>
</evidence>
<dbReference type="PANTHER" id="PTHR19376">
    <property type="entry name" value="DNA-DIRECTED RNA POLYMERASE"/>
    <property type="match status" value="1"/>
</dbReference>
<dbReference type="Pfam" id="PF04998">
    <property type="entry name" value="RNA_pol_Rpb1_5"/>
    <property type="match status" value="1"/>
</dbReference>
<dbReference type="Pfam" id="PF04983">
    <property type="entry name" value="RNA_pol_Rpb1_3"/>
    <property type="match status" value="1"/>
</dbReference>
<comment type="subunit">
    <text evidence="3">Component of the RNA polymerase I (Pol I) complex consisting of at least 13 subunits.</text>
</comment>
<organism evidence="18">
    <name type="scientific">Timema douglasi</name>
    <name type="common">Walking stick</name>
    <dbReference type="NCBI Taxonomy" id="61478"/>
    <lineage>
        <taxon>Eukaryota</taxon>
        <taxon>Metazoa</taxon>
        <taxon>Ecdysozoa</taxon>
        <taxon>Arthropoda</taxon>
        <taxon>Hexapoda</taxon>
        <taxon>Insecta</taxon>
        <taxon>Pterygota</taxon>
        <taxon>Neoptera</taxon>
        <taxon>Polyneoptera</taxon>
        <taxon>Phasmatodea</taxon>
        <taxon>Timematodea</taxon>
        <taxon>Timematoidea</taxon>
        <taxon>Timematidae</taxon>
        <taxon>Timema</taxon>
    </lineage>
</organism>
<feature type="compositionally biased region" description="Acidic residues" evidence="16">
    <location>
        <begin position="1388"/>
        <end position="1398"/>
    </location>
</feature>
<dbReference type="Pfam" id="PF05000">
    <property type="entry name" value="RNA_pol_Rpb1_4"/>
    <property type="match status" value="1"/>
</dbReference>
<dbReference type="EMBL" id="OA566960">
    <property type="protein sequence ID" value="CAD7199685.1"/>
    <property type="molecule type" value="Genomic_DNA"/>
</dbReference>
<dbReference type="InterPro" id="IPR044893">
    <property type="entry name" value="RNA_pol_Rpb1_clamp_domain"/>
</dbReference>
<dbReference type="InterPro" id="IPR007080">
    <property type="entry name" value="RNA_pol_Rpb1_1"/>
</dbReference>
<comment type="subcellular location">
    <subcellularLocation>
        <location evidence="1">Nucleus</location>
        <location evidence="1">Nucleolus</location>
    </subcellularLocation>
</comment>
<dbReference type="SUPFAM" id="SSF64484">
    <property type="entry name" value="beta and beta-prime subunits of DNA dependent RNA-polymerase"/>
    <property type="match status" value="1"/>
</dbReference>
<dbReference type="GO" id="GO:0003677">
    <property type="term" value="F:DNA binding"/>
    <property type="evidence" value="ECO:0007669"/>
    <property type="project" value="InterPro"/>
</dbReference>
<dbReference type="GO" id="GO:0003899">
    <property type="term" value="F:DNA-directed RNA polymerase activity"/>
    <property type="evidence" value="ECO:0007669"/>
    <property type="project" value="UniProtKB-EC"/>
</dbReference>
<dbReference type="InterPro" id="IPR007083">
    <property type="entry name" value="RNA_pol_Rpb1_4"/>
</dbReference>
<keyword evidence="4 15" id="KW-0240">DNA-directed RNA polymerase</keyword>
<evidence type="ECO:0000256" key="6">
    <source>
        <dbReference type="ARBA" id="ARBA00022679"/>
    </source>
</evidence>
<evidence type="ECO:0000256" key="11">
    <source>
        <dbReference type="ARBA" id="ARBA00023163"/>
    </source>
</evidence>
<dbReference type="Pfam" id="PF04997">
    <property type="entry name" value="RNA_pol_Rpb1_1"/>
    <property type="match status" value="1"/>
</dbReference>
<dbReference type="Gene3D" id="2.40.40.20">
    <property type="match status" value="1"/>
</dbReference>
<dbReference type="GO" id="GO:0006351">
    <property type="term" value="P:DNA-templated transcription"/>
    <property type="evidence" value="ECO:0007669"/>
    <property type="project" value="InterPro"/>
</dbReference>
<evidence type="ECO:0000256" key="1">
    <source>
        <dbReference type="ARBA" id="ARBA00004604"/>
    </source>
</evidence>
<dbReference type="InterPro" id="IPR007066">
    <property type="entry name" value="RNA_pol_Rpb1_3"/>
</dbReference>
<evidence type="ECO:0000256" key="13">
    <source>
        <dbReference type="ARBA" id="ARBA00048552"/>
    </source>
</evidence>
<gene>
    <name evidence="18" type="ORF">TDIB3V08_LOCUS5931</name>
</gene>
<comment type="function">
    <text evidence="14">DNA-dependent RNA polymerase catalyzes the transcription of DNA into RNA using the four ribonucleoside triphosphates as substrates. Largest and catalytic core component of RNA polymerase I which synthesizes ribosomal RNA precursors. Forms the polymerase active center together with the second largest subunit. A single stranded DNA template strand of the promoter is positioned within the central active site cleft of Pol I. A bridging helix emanates from RPA1 and crosses the cleft near the catalytic site and is thought to promote translocation of Pol I by acting as a ratchet that moves the RNA-DNA hybrid through the active site by switching from straight to bent conformations at each step of nucleotide addition.</text>
</comment>
<feature type="region of interest" description="Disordered" evidence="16">
    <location>
        <begin position="1380"/>
        <end position="1451"/>
    </location>
</feature>
<evidence type="ECO:0000256" key="7">
    <source>
        <dbReference type="ARBA" id="ARBA00022695"/>
    </source>
</evidence>
<evidence type="ECO:0000256" key="4">
    <source>
        <dbReference type="ARBA" id="ARBA00022478"/>
    </source>
</evidence>
<protein>
    <recommendedName>
        <fullName evidence="15">DNA-directed RNA polymerase subunit</fullName>
        <ecNumber evidence="15">2.7.7.6</ecNumber>
    </recommendedName>
</protein>
<proteinExistence type="inferred from homology"/>
<keyword evidence="7 15" id="KW-0548">Nucleotidyltransferase</keyword>
<dbReference type="Gene3D" id="4.10.860.120">
    <property type="entry name" value="RNA polymerase II, clamp domain"/>
    <property type="match status" value="1"/>
</dbReference>
<evidence type="ECO:0000256" key="16">
    <source>
        <dbReference type="SAM" id="MobiDB-lite"/>
    </source>
</evidence>
<keyword evidence="8" id="KW-0479">Metal-binding</keyword>
<dbReference type="Gene3D" id="6.10.250.2940">
    <property type="match status" value="1"/>
</dbReference>
<name>A0A7R8VK15_TIMDO</name>
<dbReference type="InterPro" id="IPR042102">
    <property type="entry name" value="RNA_pol_Rpb1_3_sf"/>
</dbReference>
<evidence type="ECO:0000256" key="14">
    <source>
        <dbReference type="ARBA" id="ARBA00053996"/>
    </source>
</evidence>
<feature type="compositionally biased region" description="Basic and acidic residues" evidence="16">
    <location>
        <begin position="1399"/>
        <end position="1413"/>
    </location>
</feature>
<dbReference type="InterPro" id="IPR045867">
    <property type="entry name" value="DNA-dir_RpoC_beta_prime"/>
</dbReference>
<comment type="catalytic activity">
    <reaction evidence="13 15">
        <text>RNA(n) + a ribonucleoside 5'-triphosphate = RNA(n+1) + diphosphate</text>
        <dbReference type="Rhea" id="RHEA:21248"/>
        <dbReference type="Rhea" id="RHEA-COMP:14527"/>
        <dbReference type="Rhea" id="RHEA-COMP:17342"/>
        <dbReference type="ChEBI" id="CHEBI:33019"/>
        <dbReference type="ChEBI" id="CHEBI:61557"/>
        <dbReference type="ChEBI" id="CHEBI:140395"/>
        <dbReference type="EC" id="2.7.7.6"/>
    </reaction>
</comment>
<dbReference type="InterPro" id="IPR000722">
    <property type="entry name" value="RNA_pol_asu"/>
</dbReference>
<dbReference type="GO" id="GO:0046872">
    <property type="term" value="F:metal ion binding"/>
    <property type="evidence" value="ECO:0007669"/>
    <property type="project" value="UniProtKB-KW"/>
</dbReference>
<dbReference type="Pfam" id="PF00623">
    <property type="entry name" value="RNA_pol_Rpb1_2"/>
    <property type="match status" value="1"/>
</dbReference>
<dbReference type="InterPro" id="IPR038120">
    <property type="entry name" value="Rpb1_funnel_sf"/>
</dbReference>
<dbReference type="InterPro" id="IPR015699">
    <property type="entry name" value="DNA-dir_RNA_pol1_lsu_N"/>
</dbReference>
<dbReference type="Gene3D" id="6.20.50.80">
    <property type="match status" value="1"/>
</dbReference>
<dbReference type="Gene3D" id="1.10.274.100">
    <property type="entry name" value="RNA polymerase Rpb1, domain 3"/>
    <property type="match status" value="1"/>
</dbReference>
<accession>A0A7R8VK15</accession>
<dbReference type="InterPro" id="IPR007081">
    <property type="entry name" value="RNA_pol_Rpb1_5"/>
</dbReference>
<evidence type="ECO:0000259" key="17">
    <source>
        <dbReference type="SMART" id="SM00663"/>
    </source>
</evidence>
<evidence type="ECO:0000256" key="3">
    <source>
        <dbReference type="ARBA" id="ARBA00011251"/>
    </source>
</evidence>
<dbReference type="Gene3D" id="1.10.132.30">
    <property type="match status" value="1"/>
</dbReference>
<dbReference type="SMART" id="SM00663">
    <property type="entry name" value="RPOLA_N"/>
    <property type="match status" value="1"/>
</dbReference>
<keyword evidence="12" id="KW-0539">Nucleus</keyword>